<reference evidence="2" key="1">
    <citation type="submission" date="2022-11" db="UniProtKB">
        <authorList>
            <consortium name="WormBaseParasite"/>
        </authorList>
    </citation>
    <scope>IDENTIFICATION</scope>
</reference>
<accession>A0AC34GEA6</accession>
<organism evidence="1 2">
    <name type="scientific">Panagrolaimus sp. ES5</name>
    <dbReference type="NCBI Taxonomy" id="591445"/>
    <lineage>
        <taxon>Eukaryota</taxon>
        <taxon>Metazoa</taxon>
        <taxon>Ecdysozoa</taxon>
        <taxon>Nematoda</taxon>
        <taxon>Chromadorea</taxon>
        <taxon>Rhabditida</taxon>
        <taxon>Tylenchina</taxon>
        <taxon>Panagrolaimomorpha</taxon>
        <taxon>Panagrolaimoidea</taxon>
        <taxon>Panagrolaimidae</taxon>
        <taxon>Panagrolaimus</taxon>
    </lineage>
</organism>
<protein>
    <submittedName>
        <fullName evidence="2">Uncharacterized protein</fullName>
    </submittedName>
</protein>
<proteinExistence type="predicted"/>
<evidence type="ECO:0000313" key="1">
    <source>
        <dbReference type="Proteomes" id="UP000887579"/>
    </source>
</evidence>
<name>A0AC34GEA6_9BILA</name>
<dbReference type="WBParaSite" id="ES5_v2.g27855.t1">
    <property type="protein sequence ID" value="ES5_v2.g27855.t1"/>
    <property type="gene ID" value="ES5_v2.g27855"/>
</dbReference>
<sequence>MPDRICGDIPFIHYRSLFAKPEKYLNFLKELEKSSSRHDFLFWLFDIIVGGREKGLYCILANDLDAESKARSFYIKKILYFAGSVMKFSEYMLQEYSSIVKDPKEQNIYNPALQTYPNTDEIFEYRKNALENLDESKFMGGFCVDYEAAAEIKYEEFTKRKAKNQSFFAFYNYFINLLTYKMKFPDTNDCILIDKNPYKLLQ</sequence>
<dbReference type="Proteomes" id="UP000887579">
    <property type="component" value="Unplaced"/>
</dbReference>
<evidence type="ECO:0000313" key="2">
    <source>
        <dbReference type="WBParaSite" id="ES5_v2.g27855.t1"/>
    </source>
</evidence>